<dbReference type="Gene3D" id="3.40.50.2300">
    <property type="match status" value="1"/>
</dbReference>
<comment type="caution">
    <text evidence="1">The sequence shown here is derived from an EMBL/GenBank/DDBJ whole genome shotgun (WGS) entry which is preliminary data.</text>
</comment>
<dbReference type="AlphaFoldDB" id="A0A420XGU8"/>
<evidence type="ECO:0000313" key="1">
    <source>
        <dbReference type="EMBL" id="RKR72750.1"/>
    </source>
</evidence>
<dbReference type="InterPro" id="IPR011006">
    <property type="entry name" value="CheY-like_superfamily"/>
</dbReference>
<gene>
    <name evidence="1" type="ORF">DES31_0915</name>
</gene>
<protein>
    <recommendedName>
        <fullName evidence="3">Response regulator receiver domain-containing protein</fullName>
    </recommendedName>
</protein>
<dbReference type="RefSeq" id="WP_147404745.1">
    <property type="nucleotide sequence ID" value="NZ_CP016604.1"/>
</dbReference>
<dbReference type="SUPFAM" id="SSF52172">
    <property type="entry name" value="CheY-like"/>
    <property type="match status" value="1"/>
</dbReference>
<accession>A0A420XGU8</accession>
<reference evidence="1 2" key="1">
    <citation type="submission" date="2018-10" db="EMBL/GenBank/DDBJ databases">
        <title>Genomic Encyclopedia of Type Strains, Phase IV (KMG-IV): sequencing the most valuable type-strain genomes for metagenomic binning, comparative biology and taxonomic classification.</title>
        <authorList>
            <person name="Goeker M."/>
        </authorList>
    </citation>
    <scope>NUCLEOTIDE SEQUENCE [LARGE SCALE GENOMIC DNA]</scope>
    <source>
        <strain evidence="1 2">DSM 23800</strain>
    </source>
</reference>
<evidence type="ECO:0008006" key="3">
    <source>
        <dbReference type="Google" id="ProtNLM"/>
    </source>
</evidence>
<dbReference type="OrthoDB" id="6402183at2"/>
<sequence>MEYRLYYIEDSSSESRKKDLEQIGFHVVQYDPNSDMNKVMRNINEYSPDIIVMDYRLTEGKYSVCYDAPTIAATIRNKHSQQKMEIPIILISNENNIADFYRDFLNQDLFDYAVKKQIFDNDKEKFKEKIISYINSYNKIRSENFNIFKILGLEREEDYALLNSLIPKKLEMKGHQVYEYSRFVDDNLIHAIGPLIGEDILSARLGVNKKKSKKDWEQLLEQFEKFKYKGIFSDANDRWWAEKLEEWWKSNFEINHLRRLGAKERVDLLNNKFDLKLIYEIKSPFNKSDKFWTICKGNNTPLDPFDGINILKKDYKVWQEQEYYSVQYALEKIEEIKNDINELDVKYLRGLANEELGN</sequence>
<evidence type="ECO:0000313" key="2">
    <source>
        <dbReference type="Proteomes" id="UP000280099"/>
    </source>
</evidence>
<dbReference type="EMBL" id="RBJC01000005">
    <property type="protein sequence ID" value="RKR72750.1"/>
    <property type="molecule type" value="Genomic_DNA"/>
</dbReference>
<keyword evidence="2" id="KW-1185">Reference proteome</keyword>
<dbReference type="Proteomes" id="UP000280099">
    <property type="component" value="Unassembled WGS sequence"/>
</dbReference>
<organism evidence="1 2">
    <name type="scientific">Otariodibacter oris</name>
    <dbReference type="NCBI Taxonomy" id="1032623"/>
    <lineage>
        <taxon>Bacteria</taxon>
        <taxon>Pseudomonadati</taxon>
        <taxon>Pseudomonadota</taxon>
        <taxon>Gammaproteobacteria</taxon>
        <taxon>Pasteurellales</taxon>
        <taxon>Pasteurellaceae</taxon>
        <taxon>Otariodibacter</taxon>
    </lineage>
</organism>
<name>A0A420XGU8_9PAST</name>
<proteinExistence type="predicted"/>